<evidence type="ECO:0000313" key="8">
    <source>
        <dbReference type="Proteomes" id="UP000697127"/>
    </source>
</evidence>
<dbReference type="InterPro" id="IPR011989">
    <property type="entry name" value="ARM-like"/>
</dbReference>
<evidence type="ECO:0000256" key="2">
    <source>
        <dbReference type="ARBA" id="ARBA00022618"/>
    </source>
</evidence>
<evidence type="ECO:0000256" key="1">
    <source>
        <dbReference type="ARBA" id="ARBA00010547"/>
    </source>
</evidence>
<dbReference type="Gene3D" id="1.25.10.10">
    <property type="entry name" value="Leucine-rich Repeat Variant"/>
    <property type="match status" value="1"/>
</dbReference>
<sequence>MSLMFYMESSPLSPPPIIEDEFTDVDFKVKLYKGNQKLLIYEKKIIWLAGGLMIRQINLENVIIDCFFTTFADENLNNKSISTFESKQSSGNVLVIVLEDQIRVYDQSKSVSIVSFPIHIHNAFPFHRGMIIGKKIEVNCFPLDIFSNSFKISSPNDPLNSIQGSPISAPYSTPFSFNNYTNIPSSAAYNESNFLTLTDPVGDLGTVVSSSTTSFSQKEELVLYPEFTSSSLAATYNSVDQNILIYYTRYLSKPKTTPAKSFSGSQSSKKSNKRSVSSSGMMNTSMRILEDEQKHFRSSSNPLSYDRMASGTEHASDTVGSTSGMVSHSSMESWSLRKDVIFTKISSVSFKYDKSALKIFNLSCNDKDVIVVVNLEVNMINIYIFEKSSNKISIPKFKNSISINGLDAAKFDMGETSSNYILLLKNNHEIVLFNPFYEILSPTINLFEKCPPIKLIDDINNFEVSFLCEDRKHYTLYLQTQIKNRYVQTFITSLKYLSHDLIYENFWLHWCANLSLDIPYCDEWKLYVVTLLSLCFPDNINLTHIDTSLNEITKLLPYVEKARMLRHGRITGVNVTADLSLESLLPKIVLSLHVIREDLKLNISSKFQYDRLSIFLSQMIYWMSWSKPWQIYYPINETCIDKSLQLSLAEYISKPPDIMESLGSLFSGQLVSYITFSIIAGEEDSVDKLITLRTYNILRLFEVIISSEFDNLDLIRTMVSLDIDALEIETYPPGIFFIFKNTIELCQRKLKSNWNVTVPELKLIGRNDLLHLDSIRHDEISFNNSKYNVSSKTMDEILSQLSSNEVLNAWDSQAEADKFHVTRLIFSQDRRFYELTKLLQTSKIQKVTFEPESNLDDYEKLIQQHVISAKIALRTLTTPIGRGAVFNSSRKPLVTEGFPIPKMNFNTLILPENINLTLDNGVISKYLLDWGYFHNGASAGLSVSKEFEGISGSWVVFNRPPVLNAQHAGFLLGLGLNGHLKHLEEWHIYNYLGPKHVYTSIGLLIGMAASLRGTMDIKITKVLSVHVVAFLPPGSTNLNVQLPVQTAGIIGIGLVYLETQHRRMSEVLLAQISSALIINDKKIVSEGYQLAAGFALGYINLGKGDDMISSQDSHIIDNLISFGTSIRDVQTLKELDKSCSGAVMALTFMFLKTGNQEIADKLSLPKTIQLLEYVRPDLLMLRSLAKNMVMWNEIEPTKEFVHTQIPTCISKRYSIESISSLDTGILPYINVLSGELLSISICFASTANLEAKKTLLYYLDLLLNLSFIEPQKYDSKVALIGVRNARDIVILGLSIVMAGQVILM</sequence>
<evidence type="ECO:0000256" key="4">
    <source>
        <dbReference type="ARBA" id="ARBA00023306"/>
    </source>
</evidence>
<dbReference type="GO" id="GO:0060090">
    <property type="term" value="F:molecular adaptor activity"/>
    <property type="evidence" value="ECO:0007669"/>
    <property type="project" value="TreeGrafter"/>
</dbReference>
<dbReference type="GO" id="GO:0007091">
    <property type="term" value="P:metaphase/anaphase transition of mitotic cell cycle"/>
    <property type="evidence" value="ECO:0007669"/>
    <property type="project" value="TreeGrafter"/>
</dbReference>
<protein>
    <submittedName>
        <fullName evidence="7">Anaphase-promoting complex subunit 1</fullName>
    </submittedName>
</protein>
<dbReference type="InterPro" id="IPR024990">
    <property type="entry name" value="Apc1"/>
</dbReference>
<evidence type="ECO:0000259" key="6">
    <source>
        <dbReference type="Pfam" id="PF12859"/>
    </source>
</evidence>
<proteinExistence type="inferred from homology"/>
<dbReference type="FunFam" id="1.25.10.10:FF:000435">
    <property type="entry name" value="Ubiquitin ligase subunit"/>
    <property type="match status" value="1"/>
</dbReference>
<reference evidence="7" key="1">
    <citation type="submission" date="2020-11" db="EMBL/GenBank/DDBJ databases">
        <title>Kefir isolates.</title>
        <authorList>
            <person name="Marcisauskas S."/>
            <person name="Kim Y."/>
            <person name="Blasche S."/>
        </authorList>
    </citation>
    <scope>NUCLEOTIDE SEQUENCE</scope>
    <source>
        <strain evidence="7">Olga-1</strain>
    </source>
</reference>
<dbReference type="Proteomes" id="UP000697127">
    <property type="component" value="Unassembled WGS sequence"/>
</dbReference>
<dbReference type="Pfam" id="PF12859">
    <property type="entry name" value="ANAPC1"/>
    <property type="match status" value="1"/>
</dbReference>
<evidence type="ECO:0000256" key="3">
    <source>
        <dbReference type="ARBA" id="ARBA00022776"/>
    </source>
</evidence>
<feature type="domain" description="Anaphase-promoting complex subunit 1 N-terminal" evidence="6">
    <location>
        <begin position="34"/>
        <end position="312"/>
    </location>
</feature>
<keyword evidence="2" id="KW-0132">Cell division</keyword>
<keyword evidence="4" id="KW-0131">Cell cycle</keyword>
<dbReference type="GO" id="GO:0005680">
    <property type="term" value="C:anaphase-promoting complex"/>
    <property type="evidence" value="ECO:0007669"/>
    <property type="project" value="InterPro"/>
</dbReference>
<keyword evidence="3" id="KW-0498">Mitosis</keyword>
<organism evidence="7 8">
    <name type="scientific">Pichia californica</name>
    <dbReference type="NCBI Taxonomy" id="460514"/>
    <lineage>
        <taxon>Eukaryota</taxon>
        <taxon>Fungi</taxon>
        <taxon>Dikarya</taxon>
        <taxon>Ascomycota</taxon>
        <taxon>Saccharomycotina</taxon>
        <taxon>Pichiomycetes</taxon>
        <taxon>Pichiales</taxon>
        <taxon>Pichiaceae</taxon>
        <taxon>Pichia</taxon>
    </lineage>
</organism>
<dbReference type="PANTHER" id="PTHR12827:SF3">
    <property type="entry name" value="ANAPHASE-PROMOTING COMPLEX SUBUNIT 1"/>
    <property type="match status" value="1"/>
</dbReference>
<dbReference type="GO" id="GO:0031145">
    <property type="term" value="P:anaphase-promoting complex-dependent catabolic process"/>
    <property type="evidence" value="ECO:0007669"/>
    <property type="project" value="TreeGrafter"/>
</dbReference>
<comment type="caution">
    <text evidence="7">The sequence shown here is derived from an EMBL/GenBank/DDBJ whole genome shotgun (WGS) entry which is preliminary data.</text>
</comment>
<feature type="compositionally biased region" description="Low complexity" evidence="5">
    <location>
        <begin position="260"/>
        <end position="279"/>
    </location>
</feature>
<dbReference type="PANTHER" id="PTHR12827">
    <property type="entry name" value="MEIOTIC CHECKPOINT REGULATOR TSG24 FAMILY MEMBER"/>
    <property type="match status" value="1"/>
</dbReference>
<comment type="similarity">
    <text evidence="1">Belongs to the APC1 family.</text>
</comment>
<dbReference type="EMBL" id="PUHW01000095">
    <property type="protein sequence ID" value="KAG0689199.1"/>
    <property type="molecule type" value="Genomic_DNA"/>
</dbReference>
<keyword evidence="8" id="KW-1185">Reference proteome</keyword>
<evidence type="ECO:0000313" key="7">
    <source>
        <dbReference type="EMBL" id="KAG0689199.1"/>
    </source>
</evidence>
<feature type="region of interest" description="Disordered" evidence="5">
    <location>
        <begin position="298"/>
        <end position="325"/>
    </location>
</feature>
<dbReference type="GO" id="GO:0051301">
    <property type="term" value="P:cell division"/>
    <property type="evidence" value="ECO:0007669"/>
    <property type="project" value="UniProtKB-KW"/>
</dbReference>
<dbReference type="InterPro" id="IPR049255">
    <property type="entry name" value="Apc1_N"/>
</dbReference>
<feature type="region of interest" description="Disordered" evidence="5">
    <location>
        <begin position="255"/>
        <end position="282"/>
    </location>
</feature>
<accession>A0A9P6WL73</accession>
<evidence type="ECO:0000256" key="5">
    <source>
        <dbReference type="SAM" id="MobiDB-lite"/>
    </source>
</evidence>
<gene>
    <name evidence="7" type="primary">APC1_1</name>
    <name evidence="7" type="ORF">C6P40_005429</name>
</gene>
<dbReference type="GO" id="GO:0070979">
    <property type="term" value="P:protein K11-linked ubiquitination"/>
    <property type="evidence" value="ECO:0007669"/>
    <property type="project" value="TreeGrafter"/>
</dbReference>
<name>A0A9P6WL73_9ASCO</name>